<dbReference type="AlphaFoldDB" id="A0ABD0JJX3"/>
<name>A0ABD0JJX3_9CAEN</name>
<comment type="caution">
    <text evidence="1">The sequence shown here is derived from an EMBL/GenBank/DDBJ whole genome shotgun (WGS) entry which is preliminary data.</text>
</comment>
<gene>
    <name evidence="1" type="ORF">BaRGS_00033481</name>
</gene>
<evidence type="ECO:0000313" key="1">
    <source>
        <dbReference type="EMBL" id="KAK7475250.1"/>
    </source>
</evidence>
<dbReference type="Proteomes" id="UP001519460">
    <property type="component" value="Unassembled WGS sequence"/>
</dbReference>
<protein>
    <submittedName>
        <fullName evidence="1">Uncharacterized protein</fullName>
    </submittedName>
</protein>
<sequence>MWKGVEVHPKTVKLCRPSAGLYQHCALTRPLVHIWTLVDSFRMPSPQTTFMRAKDGQVIYYSLVPPAFLAVMQRA</sequence>
<accession>A0ABD0JJX3</accession>
<keyword evidence="2" id="KW-1185">Reference proteome</keyword>
<dbReference type="EMBL" id="JACVVK020000411">
    <property type="protein sequence ID" value="KAK7475250.1"/>
    <property type="molecule type" value="Genomic_DNA"/>
</dbReference>
<proteinExistence type="predicted"/>
<organism evidence="1 2">
    <name type="scientific">Batillaria attramentaria</name>
    <dbReference type="NCBI Taxonomy" id="370345"/>
    <lineage>
        <taxon>Eukaryota</taxon>
        <taxon>Metazoa</taxon>
        <taxon>Spiralia</taxon>
        <taxon>Lophotrochozoa</taxon>
        <taxon>Mollusca</taxon>
        <taxon>Gastropoda</taxon>
        <taxon>Caenogastropoda</taxon>
        <taxon>Sorbeoconcha</taxon>
        <taxon>Cerithioidea</taxon>
        <taxon>Batillariidae</taxon>
        <taxon>Batillaria</taxon>
    </lineage>
</organism>
<evidence type="ECO:0000313" key="2">
    <source>
        <dbReference type="Proteomes" id="UP001519460"/>
    </source>
</evidence>
<reference evidence="1 2" key="1">
    <citation type="journal article" date="2023" name="Sci. Data">
        <title>Genome assembly of the Korean intertidal mud-creeper Batillaria attramentaria.</title>
        <authorList>
            <person name="Patra A.K."/>
            <person name="Ho P.T."/>
            <person name="Jun S."/>
            <person name="Lee S.J."/>
            <person name="Kim Y."/>
            <person name="Won Y.J."/>
        </authorList>
    </citation>
    <scope>NUCLEOTIDE SEQUENCE [LARGE SCALE GENOMIC DNA]</scope>
    <source>
        <strain evidence="1">Wonlab-2016</strain>
    </source>
</reference>